<protein>
    <recommendedName>
        <fullName evidence="3">Secreted protein</fullName>
    </recommendedName>
</protein>
<evidence type="ECO:0000313" key="2">
    <source>
        <dbReference type="Proteomes" id="UP001165423"/>
    </source>
</evidence>
<comment type="caution">
    <text evidence="1">The sequence shown here is derived from an EMBL/GenBank/DDBJ whole genome shotgun (WGS) entry which is preliminary data.</text>
</comment>
<dbReference type="Proteomes" id="UP001165423">
    <property type="component" value="Unassembled WGS sequence"/>
</dbReference>
<evidence type="ECO:0000313" key="1">
    <source>
        <dbReference type="EMBL" id="MCJ0826571.1"/>
    </source>
</evidence>
<dbReference type="EMBL" id="JALGCL010000004">
    <property type="protein sequence ID" value="MCJ0826571.1"/>
    <property type="molecule type" value="Genomic_DNA"/>
</dbReference>
<name>A0ABT0A6G2_9GAMM</name>
<accession>A0ABT0A6G2</accession>
<dbReference type="RefSeq" id="WP_243322194.1">
    <property type="nucleotide sequence ID" value="NZ_JALGCL010000004.1"/>
</dbReference>
<reference evidence="1 2" key="1">
    <citation type="submission" date="2022-03" db="EMBL/GenBank/DDBJ databases">
        <title>Luteimonas soily sp. nov., a novel bacterium isolated from the soil.</title>
        <authorList>
            <person name="Zhang X."/>
        </authorList>
    </citation>
    <scope>NUCLEOTIDE SEQUENCE [LARGE SCALE GENOMIC DNA]</scope>
    <source>
        <strain evidence="1 2">50</strain>
    </source>
</reference>
<organism evidence="1 2">
    <name type="scientific">Cognatiluteimonas sedimenti</name>
    <dbReference type="NCBI Taxonomy" id="2927791"/>
    <lineage>
        <taxon>Bacteria</taxon>
        <taxon>Pseudomonadati</taxon>
        <taxon>Pseudomonadota</taxon>
        <taxon>Gammaproteobacteria</taxon>
        <taxon>Lysobacterales</taxon>
        <taxon>Lysobacteraceae</taxon>
        <taxon>Cognatiluteimonas</taxon>
    </lineage>
</organism>
<gene>
    <name evidence="1" type="ORF">MQC88_11520</name>
</gene>
<keyword evidence="2" id="KW-1185">Reference proteome</keyword>
<sequence>MIAKFTALVVFVLSLLGVHVGGTDWSHRITSDRGDALYSKAWAKDGRARFECIESSSGKCWYTLFRDECDSDACVDAPIARFALARGGEREFTGLRDFRFCVARDALPPRPDCREP</sequence>
<proteinExistence type="predicted"/>
<evidence type="ECO:0008006" key="3">
    <source>
        <dbReference type="Google" id="ProtNLM"/>
    </source>
</evidence>